<keyword evidence="5" id="KW-0479">Metal-binding</keyword>
<name>A0A1R2BQ27_9CILI</name>
<dbReference type="GO" id="GO:0046872">
    <property type="term" value="F:metal ion binding"/>
    <property type="evidence" value="ECO:0007669"/>
    <property type="project" value="UniProtKB-KW"/>
</dbReference>
<evidence type="ECO:0000313" key="7">
    <source>
        <dbReference type="EMBL" id="OMJ78810.1"/>
    </source>
</evidence>
<keyword evidence="5" id="KW-0460">Magnesium</keyword>
<proteinExistence type="inferred from homology"/>
<dbReference type="CDD" id="cd00878">
    <property type="entry name" value="Arf_Arl"/>
    <property type="match status" value="1"/>
</dbReference>
<feature type="binding site" evidence="5">
    <location>
        <position position="48"/>
    </location>
    <ligand>
        <name>Mg(2+)</name>
        <dbReference type="ChEBI" id="CHEBI:18420"/>
    </ligand>
</feature>
<reference evidence="7 8" key="1">
    <citation type="submission" date="2016-11" db="EMBL/GenBank/DDBJ databases">
        <title>The macronuclear genome of Stentor coeruleus: a giant cell with tiny introns.</title>
        <authorList>
            <person name="Slabodnick M."/>
            <person name="Ruby J.G."/>
            <person name="Reiff S.B."/>
            <person name="Swart E.C."/>
            <person name="Gosai S."/>
            <person name="Prabakaran S."/>
            <person name="Witkowska E."/>
            <person name="Larue G.E."/>
            <person name="Fisher S."/>
            <person name="Freeman R.M."/>
            <person name="Gunawardena J."/>
            <person name="Chu W."/>
            <person name="Stover N.A."/>
            <person name="Gregory B.D."/>
            <person name="Nowacki M."/>
            <person name="Derisi J."/>
            <person name="Roy S.W."/>
            <person name="Marshall W.F."/>
            <person name="Sood P."/>
        </authorList>
    </citation>
    <scope>NUCLEOTIDE SEQUENCE [LARGE SCALE GENOMIC DNA]</scope>
    <source>
        <strain evidence="7">WM001</strain>
    </source>
</reference>
<accession>A0A1R2BQ27</accession>
<dbReference type="OrthoDB" id="2011769at2759"/>
<dbReference type="Proteomes" id="UP000187209">
    <property type="component" value="Unassembled WGS sequence"/>
</dbReference>
<dbReference type="InterPro" id="IPR024156">
    <property type="entry name" value="Small_GTPase_ARF"/>
</dbReference>
<feature type="binding site" evidence="4">
    <location>
        <position position="70"/>
    </location>
    <ligand>
        <name>GTP</name>
        <dbReference type="ChEBI" id="CHEBI:37565"/>
    </ligand>
</feature>
<keyword evidence="8" id="KW-1185">Reference proteome</keyword>
<sequence length="179" mass="20405">MGAILTRIWAKFLHLREARIAMLGLDASGKTTVLYKLKLGEVVCTIPTIGFNVERVDYKNIHFTVWDVGGQDKIRPLWRYYLDNIQAVIYLIDSNDTDRIDEASEELERLMKDPTIEGVPFLVFCNKQDLPKALTCADVIKKLNLTSYKRQWKAQSLCALTGEGLSEGLDWLVNVLNKN</sequence>
<evidence type="ECO:0000256" key="6">
    <source>
        <dbReference type="RuleBase" id="RU003925"/>
    </source>
</evidence>
<dbReference type="Gene3D" id="3.40.50.300">
    <property type="entry name" value="P-loop containing nucleotide triphosphate hydrolases"/>
    <property type="match status" value="1"/>
</dbReference>
<dbReference type="PRINTS" id="PR00328">
    <property type="entry name" value="SAR1GTPBP"/>
</dbReference>
<feature type="binding site" evidence="4">
    <location>
        <begin position="126"/>
        <end position="129"/>
    </location>
    <ligand>
        <name>GTP</name>
        <dbReference type="ChEBI" id="CHEBI:37565"/>
    </ligand>
</feature>
<feature type="binding site" evidence="4">
    <location>
        <begin position="24"/>
        <end position="31"/>
    </location>
    <ligand>
        <name>GTP</name>
        <dbReference type="ChEBI" id="CHEBI:37565"/>
    </ligand>
</feature>
<evidence type="ECO:0000256" key="2">
    <source>
        <dbReference type="ARBA" id="ARBA00022741"/>
    </source>
</evidence>
<evidence type="ECO:0000256" key="1">
    <source>
        <dbReference type="ARBA" id="ARBA00010290"/>
    </source>
</evidence>
<dbReference type="EMBL" id="MPUH01000502">
    <property type="protein sequence ID" value="OMJ78810.1"/>
    <property type="molecule type" value="Genomic_DNA"/>
</dbReference>
<dbReference type="InterPro" id="IPR027417">
    <property type="entry name" value="P-loop_NTPase"/>
</dbReference>
<dbReference type="AlphaFoldDB" id="A0A1R2BQ27"/>
<dbReference type="SMART" id="SM00177">
    <property type="entry name" value="ARF"/>
    <property type="match status" value="1"/>
</dbReference>
<evidence type="ECO:0000313" key="8">
    <source>
        <dbReference type="Proteomes" id="UP000187209"/>
    </source>
</evidence>
<keyword evidence="2 4" id="KW-0547">Nucleotide-binding</keyword>
<dbReference type="PROSITE" id="PS51417">
    <property type="entry name" value="ARF"/>
    <property type="match status" value="1"/>
</dbReference>
<dbReference type="SUPFAM" id="SSF52540">
    <property type="entry name" value="P-loop containing nucleoside triphosphate hydrolases"/>
    <property type="match status" value="1"/>
</dbReference>
<keyword evidence="3 4" id="KW-0342">GTP-binding</keyword>
<comment type="caution">
    <text evidence="7">The sequence shown here is derived from an EMBL/GenBank/DDBJ whole genome shotgun (WGS) entry which is preliminary data.</text>
</comment>
<gene>
    <name evidence="7" type="ORF">SteCoe_21293</name>
</gene>
<dbReference type="InterPro" id="IPR005225">
    <property type="entry name" value="Small_GTP-bd"/>
</dbReference>
<dbReference type="NCBIfam" id="TIGR00231">
    <property type="entry name" value="small_GTP"/>
    <property type="match status" value="1"/>
</dbReference>
<dbReference type="GO" id="GO:0003924">
    <property type="term" value="F:GTPase activity"/>
    <property type="evidence" value="ECO:0007669"/>
    <property type="project" value="InterPro"/>
</dbReference>
<comment type="similarity">
    <text evidence="1 6">Belongs to the small GTPase superfamily. Arf family.</text>
</comment>
<dbReference type="FunFam" id="3.40.50.300:FF:000412">
    <property type="entry name" value="ADP-ribosylation factor 1"/>
    <property type="match status" value="1"/>
</dbReference>
<dbReference type="SMART" id="SM00178">
    <property type="entry name" value="SAR"/>
    <property type="match status" value="1"/>
</dbReference>
<dbReference type="GO" id="GO:0005525">
    <property type="term" value="F:GTP binding"/>
    <property type="evidence" value="ECO:0007669"/>
    <property type="project" value="UniProtKB-KW"/>
</dbReference>
<protein>
    <recommendedName>
        <fullName evidence="9">ADP-ribosylation factor</fullName>
    </recommendedName>
</protein>
<dbReference type="Pfam" id="PF00025">
    <property type="entry name" value="Arf"/>
    <property type="match status" value="1"/>
</dbReference>
<dbReference type="PANTHER" id="PTHR11711">
    <property type="entry name" value="ADP RIBOSYLATION FACTOR-RELATED"/>
    <property type="match status" value="1"/>
</dbReference>
<feature type="binding site" evidence="5">
    <location>
        <position position="31"/>
    </location>
    <ligand>
        <name>Mg(2+)</name>
        <dbReference type="ChEBI" id="CHEBI:18420"/>
    </ligand>
</feature>
<organism evidence="7 8">
    <name type="scientific">Stentor coeruleus</name>
    <dbReference type="NCBI Taxonomy" id="5963"/>
    <lineage>
        <taxon>Eukaryota</taxon>
        <taxon>Sar</taxon>
        <taxon>Alveolata</taxon>
        <taxon>Ciliophora</taxon>
        <taxon>Postciliodesmatophora</taxon>
        <taxon>Heterotrichea</taxon>
        <taxon>Heterotrichida</taxon>
        <taxon>Stentoridae</taxon>
        <taxon>Stentor</taxon>
    </lineage>
</organism>
<evidence type="ECO:0000256" key="4">
    <source>
        <dbReference type="PIRSR" id="PIRSR606689-1"/>
    </source>
</evidence>
<evidence type="ECO:0000256" key="3">
    <source>
        <dbReference type="ARBA" id="ARBA00023134"/>
    </source>
</evidence>
<dbReference type="InterPro" id="IPR006689">
    <property type="entry name" value="Small_GTPase_ARF/SAR"/>
</dbReference>
<evidence type="ECO:0000256" key="5">
    <source>
        <dbReference type="PIRSR" id="PIRSR606689-2"/>
    </source>
</evidence>
<evidence type="ECO:0008006" key="9">
    <source>
        <dbReference type="Google" id="ProtNLM"/>
    </source>
</evidence>
<dbReference type="GO" id="GO:0030010">
    <property type="term" value="P:establishment of cell polarity"/>
    <property type="evidence" value="ECO:0007669"/>
    <property type="project" value="UniProtKB-ARBA"/>
</dbReference>